<dbReference type="PANTHER" id="PTHR12112">
    <property type="entry name" value="BNIP - RELATED"/>
    <property type="match status" value="1"/>
</dbReference>
<dbReference type="AlphaFoldDB" id="A0A9P6VQX0"/>
<dbReference type="GO" id="GO:0004309">
    <property type="term" value="F:exopolyphosphatase activity"/>
    <property type="evidence" value="ECO:0007669"/>
    <property type="project" value="TreeGrafter"/>
</dbReference>
<evidence type="ECO:0000313" key="7">
    <source>
        <dbReference type="Proteomes" id="UP000785200"/>
    </source>
</evidence>
<dbReference type="InterPro" id="IPR038222">
    <property type="entry name" value="DHHA2_dom_sf"/>
</dbReference>
<dbReference type="EMBL" id="VNKQ01000002">
    <property type="protein sequence ID" value="KAG0652538.1"/>
    <property type="molecule type" value="Genomic_DNA"/>
</dbReference>
<evidence type="ECO:0000256" key="2">
    <source>
        <dbReference type="ARBA" id="ARBA00022723"/>
    </source>
</evidence>
<proteinExistence type="predicted"/>
<dbReference type="Pfam" id="PF01368">
    <property type="entry name" value="DHH"/>
    <property type="match status" value="1"/>
</dbReference>
<evidence type="ECO:0000256" key="4">
    <source>
        <dbReference type="ARBA" id="ARBA00023211"/>
    </source>
</evidence>
<dbReference type="SMART" id="SM01131">
    <property type="entry name" value="DHHA2"/>
    <property type="match status" value="1"/>
</dbReference>
<evidence type="ECO:0000256" key="3">
    <source>
        <dbReference type="ARBA" id="ARBA00022801"/>
    </source>
</evidence>
<dbReference type="Gene3D" id="3.90.1640.10">
    <property type="entry name" value="inorganic pyrophosphatase (n-terminal core)"/>
    <property type="match status" value="1"/>
</dbReference>
<keyword evidence="4" id="KW-0464">Manganese</keyword>
<organism evidence="6 7">
    <name type="scientific">Hyphodiscus hymeniophilus</name>
    <dbReference type="NCBI Taxonomy" id="353542"/>
    <lineage>
        <taxon>Eukaryota</taxon>
        <taxon>Fungi</taxon>
        <taxon>Dikarya</taxon>
        <taxon>Ascomycota</taxon>
        <taxon>Pezizomycotina</taxon>
        <taxon>Leotiomycetes</taxon>
        <taxon>Helotiales</taxon>
        <taxon>Hyphodiscaceae</taxon>
        <taxon>Hyphodiscus</taxon>
    </lineage>
</organism>
<dbReference type="Gene3D" id="3.10.310.20">
    <property type="entry name" value="DHHA2 domain"/>
    <property type="match status" value="1"/>
</dbReference>
<evidence type="ECO:0000256" key="1">
    <source>
        <dbReference type="ARBA" id="ARBA00001936"/>
    </source>
</evidence>
<dbReference type="OrthoDB" id="374045at2759"/>
<evidence type="ECO:0000313" key="6">
    <source>
        <dbReference type="EMBL" id="KAG0652538.1"/>
    </source>
</evidence>
<dbReference type="InterPro" id="IPR038763">
    <property type="entry name" value="DHH_sf"/>
</dbReference>
<dbReference type="GO" id="GO:0005737">
    <property type="term" value="C:cytoplasm"/>
    <property type="evidence" value="ECO:0007669"/>
    <property type="project" value="InterPro"/>
</dbReference>
<dbReference type="InterPro" id="IPR004097">
    <property type="entry name" value="DHHA2"/>
</dbReference>
<dbReference type="Pfam" id="PF02833">
    <property type="entry name" value="DHHA2"/>
    <property type="match status" value="1"/>
</dbReference>
<keyword evidence="7" id="KW-1185">Reference proteome</keyword>
<comment type="caution">
    <text evidence="6">The sequence shown here is derived from an EMBL/GenBank/DDBJ whole genome shotgun (WGS) entry which is preliminary data.</text>
</comment>
<keyword evidence="3" id="KW-0378">Hydrolase</keyword>
<reference evidence="6" key="1">
    <citation type="submission" date="2019-07" db="EMBL/GenBank/DDBJ databases">
        <title>Hyphodiscus hymeniophilus genome sequencing and assembly.</title>
        <authorList>
            <person name="Kramer G."/>
            <person name="Nodwell J."/>
        </authorList>
    </citation>
    <scope>NUCLEOTIDE SEQUENCE</scope>
    <source>
        <strain evidence="6">ATCC 34498</strain>
    </source>
</reference>
<evidence type="ECO:0000259" key="5">
    <source>
        <dbReference type="SMART" id="SM01131"/>
    </source>
</evidence>
<protein>
    <submittedName>
        <fullName evidence="6">Exopolyphosphatase</fullName>
    </submittedName>
</protein>
<accession>A0A9P6VQX0</accession>
<keyword evidence="2" id="KW-0479">Metal-binding</keyword>
<dbReference type="SUPFAM" id="SSF64182">
    <property type="entry name" value="DHH phosphoesterases"/>
    <property type="match status" value="1"/>
</dbReference>
<dbReference type="InterPro" id="IPR001667">
    <property type="entry name" value="DDH_dom"/>
</dbReference>
<sequence length="405" mass="44927">MPRPPVSLPSFLAQAKHALHDAIRNRLPITFVIGNESADLDSLCSAVILAYLRSQSSPAGSLYIPLSNLPRADLDIRPELIPVLSHANLQPSDLLTLSDLPPLRAIASKLPPENTRWILVDHNAMRGELSKIYGKRLVGCVDHHAEENAVPKDCGDEPRIVKKCGSCTTLVVEYCKDAWNKLAKESHEDVDGFSRELAQVALGPILIDTSNLGNKAETTSTDSDVVDYLESWIKSQPGSKYGRDAYYNIVSEAKQDIGGLSLPDILRKDYKQYGEEGSIVLGIASAVRGMQFLIDKAGSKEKFVEVLEEFAKERGLSILSLMTKTTVQDGFARELLVWSIDEKGIVAARKFEADSTETLDLKEWEKGSLDIDDKGRWLRCWWQERVENSRKQVAPLMRAAIGDVE</sequence>
<name>A0A9P6VQX0_9HELO</name>
<comment type="cofactor">
    <cofactor evidence="1">
        <name>Mn(2+)</name>
        <dbReference type="ChEBI" id="CHEBI:29035"/>
    </cofactor>
</comment>
<dbReference type="Proteomes" id="UP000785200">
    <property type="component" value="Unassembled WGS sequence"/>
</dbReference>
<gene>
    <name evidence="6" type="ORF">D0Z07_0408</name>
</gene>
<feature type="domain" description="DHHA2" evidence="5">
    <location>
        <begin position="247"/>
        <end position="401"/>
    </location>
</feature>
<dbReference type="PANTHER" id="PTHR12112:SF39">
    <property type="entry name" value="EG:152A3.5 PROTEIN (FBGN0003116_PN PROTEIN)"/>
    <property type="match status" value="1"/>
</dbReference>
<dbReference type="GO" id="GO:0046872">
    <property type="term" value="F:metal ion binding"/>
    <property type="evidence" value="ECO:0007669"/>
    <property type="project" value="UniProtKB-KW"/>
</dbReference>